<comment type="similarity">
    <text evidence="1 13 14">Belongs to the ATPase B chain family.</text>
</comment>
<evidence type="ECO:0000313" key="16">
    <source>
        <dbReference type="EMBL" id="AEH62454.1"/>
    </source>
</evidence>
<dbReference type="InterPro" id="IPR002146">
    <property type="entry name" value="ATP_synth_b/b'su_bac/chlpt"/>
</dbReference>
<accession>A0A0H3FXE0</accession>
<dbReference type="CDD" id="cd06503">
    <property type="entry name" value="ATP-synt_Fo_b"/>
    <property type="match status" value="1"/>
</dbReference>
<reference evidence="16 17" key="1">
    <citation type="journal article" date="2011" name="J. Bacteriol.">
        <title>Genome sequence of the ethanol-producing Zymomonas mobilis subsp. mobilis lectotype strain ATCC 10988.</title>
        <authorList>
            <person name="Pappas K.M."/>
            <person name="Kouvelis V.N."/>
            <person name="Saunders E."/>
            <person name="Brettin T.S."/>
            <person name="Bruce D."/>
            <person name="Detter C."/>
            <person name="Balakireva M."/>
            <person name="Han C.S."/>
            <person name="Savvakis G."/>
            <person name="Kyrpides N.C."/>
            <person name="Typas M.A."/>
        </authorList>
    </citation>
    <scope>NUCLEOTIDE SEQUENCE [LARGE SCALE GENOMIC DNA]</scope>
    <source>
        <strain evidence="17">ATCC 10988 / DSM 424 / CCUG 17860 / LMG 404 / NCIMB 8938 / NRRL B-806 / ZM1</strain>
    </source>
</reference>
<dbReference type="GO" id="GO:0005886">
    <property type="term" value="C:plasma membrane"/>
    <property type="evidence" value="ECO:0007669"/>
    <property type="project" value="UniProtKB-SubCell"/>
</dbReference>
<dbReference type="PANTHER" id="PTHR33445">
    <property type="entry name" value="ATP SYNTHASE SUBUNIT B', CHLOROPLASTIC"/>
    <property type="match status" value="1"/>
</dbReference>
<dbReference type="Pfam" id="PF00430">
    <property type="entry name" value="ATP-synt_B"/>
    <property type="match status" value="1"/>
</dbReference>
<feature type="region of interest" description="Disordered" evidence="15">
    <location>
        <begin position="84"/>
        <end position="105"/>
    </location>
</feature>
<keyword evidence="5 13" id="KW-0375">Hydrogen ion transport</keyword>
<evidence type="ECO:0000256" key="5">
    <source>
        <dbReference type="ARBA" id="ARBA00022781"/>
    </source>
</evidence>
<dbReference type="GeneID" id="79904154"/>
<evidence type="ECO:0000256" key="13">
    <source>
        <dbReference type="HAMAP-Rule" id="MF_01398"/>
    </source>
</evidence>
<proteinExistence type="inferred from homology"/>
<keyword evidence="8 13" id="KW-0472">Membrane</keyword>
<evidence type="ECO:0000256" key="4">
    <source>
        <dbReference type="ARBA" id="ARBA00022692"/>
    </source>
</evidence>
<dbReference type="GO" id="GO:0046961">
    <property type="term" value="F:proton-transporting ATPase activity, rotational mechanism"/>
    <property type="evidence" value="ECO:0007669"/>
    <property type="project" value="TreeGrafter"/>
</dbReference>
<comment type="function">
    <text evidence="11">Component of the F(0) channel, it forms part of the peripheral stalk, linking F(1) to F(0). The b'-subunit is a diverged and duplicated form of b found in plants and photosynthetic bacteria.</text>
</comment>
<evidence type="ECO:0000256" key="3">
    <source>
        <dbReference type="ARBA" id="ARBA00022547"/>
    </source>
</evidence>
<dbReference type="RefSeq" id="WP_011240563.1">
    <property type="nucleotide sequence ID" value="NC_017262.1"/>
</dbReference>
<dbReference type="eggNOG" id="COG0711">
    <property type="taxonomic scope" value="Bacteria"/>
</dbReference>
<comment type="function">
    <text evidence="10 13">F(1)F(0) ATP synthase produces ATP from ADP in the presence of a proton or sodium gradient. F-type ATPases consist of two structural domains, F(1) containing the extramembraneous catalytic core and F(0) containing the membrane proton channel, linked together by a central stalk and a peripheral stalk. During catalysis, ATP synthesis in the catalytic domain of F(1) is coupled via a rotary mechanism of the central stalk subunits to proton translocation.</text>
</comment>
<sequence length="166" mass="18042">MPQIAQLASTYASQVFWMLVVFGIIYFGIAKTMLVKVESTMDSRDSKISDDLAAAEAAHKAAKEADEACQSRLAKVRSEAQARLQAAKEQASKDASQQNAAANADYDHRIDSARMRIADEKSKVMADLENIASDIAHDIVKQITGRSVPKEQITKAVAQVISADMV</sequence>
<evidence type="ECO:0000313" key="17">
    <source>
        <dbReference type="Proteomes" id="UP000001494"/>
    </source>
</evidence>
<evidence type="ECO:0000256" key="9">
    <source>
        <dbReference type="ARBA" id="ARBA00023310"/>
    </source>
</evidence>
<evidence type="ECO:0000256" key="8">
    <source>
        <dbReference type="ARBA" id="ARBA00023136"/>
    </source>
</evidence>
<dbReference type="Proteomes" id="UP000001494">
    <property type="component" value="Chromosome"/>
</dbReference>
<keyword evidence="3 13" id="KW-0138">CF(0)</keyword>
<evidence type="ECO:0000256" key="1">
    <source>
        <dbReference type="ARBA" id="ARBA00005513"/>
    </source>
</evidence>
<organism evidence="16 17">
    <name type="scientific">Zymomonas mobilis subsp. mobilis (strain ATCC 10988 / DSM 424 / LMG 404 / NCIMB 8938 / NRRL B-806 / ZM1)</name>
    <dbReference type="NCBI Taxonomy" id="555217"/>
    <lineage>
        <taxon>Bacteria</taxon>
        <taxon>Pseudomonadati</taxon>
        <taxon>Pseudomonadota</taxon>
        <taxon>Alphaproteobacteria</taxon>
        <taxon>Sphingomonadales</taxon>
        <taxon>Zymomonadaceae</taxon>
        <taxon>Zymomonas</taxon>
    </lineage>
</organism>
<comment type="subunit">
    <text evidence="13">F-type ATPases have 2 components, F(1) - the catalytic core - and F(0) - the membrane proton channel. F(1) has five subunits: alpha(3), beta(3), gamma(1), delta(1), epsilon(1). F(0) has three main subunits: a(1), b(2) and c(10-14). The alpha and beta chains form an alternating ring which encloses part of the gamma chain. F(1) is attached to F(0) by a central stalk formed by the gamma and epsilon chains, while a peripheral stalk is formed by the delta and b chains.</text>
</comment>
<keyword evidence="4 13" id="KW-0812">Transmembrane</keyword>
<protein>
    <recommendedName>
        <fullName evidence="13">ATP synthase subunit b</fullName>
    </recommendedName>
    <alternativeName>
        <fullName evidence="13">ATP synthase F(0) sector subunit b</fullName>
    </alternativeName>
    <alternativeName>
        <fullName evidence="13">ATPase subunit I</fullName>
    </alternativeName>
    <alternativeName>
        <fullName evidence="13">F-type ATPase subunit b</fullName>
        <shortName evidence="13">F-ATPase subunit b</shortName>
    </alternativeName>
</protein>
<keyword evidence="6 13" id="KW-1133">Transmembrane helix</keyword>
<evidence type="ECO:0000256" key="11">
    <source>
        <dbReference type="ARBA" id="ARBA00025614"/>
    </source>
</evidence>
<evidence type="ECO:0000256" key="12">
    <source>
        <dbReference type="ARBA" id="ARBA00037847"/>
    </source>
</evidence>
<gene>
    <name evidence="13" type="primary">atpF</name>
    <name evidence="16" type="ordered locus">Zmob_0610</name>
</gene>
<dbReference type="OrthoDB" id="9805716at2"/>
<evidence type="ECO:0000256" key="6">
    <source>
        <dbReference type="ARBA" id="ARBA00022989"/>
    </source>
</evidence>
<evidence type="ECO:0000256" key="10">
    <source>
        <dbReference type="ARBA" id="ARBA00025198"/>
    </source>
</evidence>
<keyword evidence="9 13" id="KW-0066">ATP synthesis</keyword>
<dbReference type="KEGG" id="zmm:Zmob_0610"/>
<keyword evidence="7 13" id="KW-0406">Ion transport</keyword>
<keyword evidence="2 13" id="KW-0813">Transport</keyword>
<name>A0A0H3FXE0_ZYMMA</name>
<comment type="subcellular location">
    <subcellularLocation>
        <location evidence="13">Cell inner membrane</location>
        <topology evidence="13">Single-pass membrane protein</topology>
    </subcellularLocation>
    <subcellularLocation>
        <location evidence="12">Endomembrane system</location>
        <topology evidence="12">Single-pass membrane protein</topology>
    </subcellularLocation>
</comment>
<dbReference type="HAMAP" id="MF_01398">
    <property type="entry name" value="ATP_synth_b_bprime"/>
    <property type="match status" value="1"/>
</dbReference>
<keyword evidence="13" id="KW-0997">Cell inner membrane</keyword>
<feature type="transmembrane region" description="Helical" evidence="13">
    <location>
        <begin position="15"/>
        <end position="34"/>
    </location>
</feature>
<evidence type="ECO:0000256" key="14">
    <source>
        <dbReference type="RuleBase" id="RU003848"/>
    </source>
</evidence>
<feature type="compositionally biased region" description="Low complexity" evidence="15">
    <location>
        <begin position="93"/>
        <end position="104"/>
    </location>
</feature>
<dbReference type="AlphaFoldDB" id="A0A0H3FXE0"/>
<dbReference type="GO" id="GO:0046933">
    <property type="term" value="F:proton-transporting ATP synthase activity, rotational mechanism"/>
    <property type="evidence" value="ECO:0007669"/>
    <property type="project" value="UniProtKB-UniRule"/>
</dbReference>
<dbReference type="HOGENOM" id="CLU_079215_1_2_5"/>
<dbReference type="GO" id="GO:0045259">
    <property type="term" value="C:proton-transporting ATP synthase complex"/>
    <property type="evidence" value="ECO:0007669"/>
    <property type="project" value="UniProtKB-KW"/>
</dbReference>
<dbReference type="EMBL" id="CP002850">
    <property type="protein sequence ID" value="AEH62454.1"/>
    <property type="molecule type" value="Genomic_DNA"/>
</dbReference>
<evidence type="ECO:0000256" key="7">
    <source>
        <dbReference type="ARBA" id="ARBA00023065"/>
    </source>
</evidence>
<evidence type="ECO:0000256" key="15">
    <source>
        <dbReference type="SAM" id="MobiDB-lite"/>
    </source>
</evidence>
<keyword evidence="13" id="KW-1003">Cell membrane</keyword>
<dbReference type="InterPro" id="IPR050059">
    <property type="entry name" value="ATP_synthase_B_chain"/>
</dbReference>
<dbReference type="GO" id="GO:0012505">
    <property type="term" value="C:endomembrane system"/>
    <property type="evidence" value="ECO:0007669"/>
    <property type="project" value="UniProtKB-SubCell"/>
</dbReference>
<dbReference type="PANTHER" id="PTHR33445:SF1">
    <property type="entry name" value="ATP SYNTHASE SUBUNIT B"/>
    <property type="match status" value="1"/>
</dbReference>
<evidence type="ECO:0000256" key="2">
    <source>
        <dbReference type="ARBA" id="ARBA00022448"/>
    </source>
</evidence>